<dbReference type="InterPro" id="IPR013217">
    <property type="entry name" value="Methyltransf_12"/>
</dbReference>
<dbReference type="Gene3D" id="3.40.50.720">
    <property type="entry name" value="NAD(P)-binding Rossmann-like Domain"/>
    <property type="match status" value="1"/>
</dbReference>
<accession>A0A5C4WRS9</accession>
<evidence type="ECO:0000256" key="5">
    <source>
        <dbReference type="ARBA" id="ARBA00022679"/>
    </source>
</evidence>
<dbReference type="GO" id="GO:0031177">
    <property type="term" value="F:phosphopantetheine binding"/>
    <property type="evidence" value="ECO:0007669"/>
    <property type="project" value="InterPro"/>
</dbReference>
<dbReference type="OrthoDB" id="3802848at2"/>
<dbReference type="InterPro" id="IPR020845">
    <property type="entry name" value="AMP-binding_CS"/>
</dbReference>
<keyword evidence="4" id="KW-0436">Ligase</keyword>
<proteinExistence type="predicted"/>
<dbReference type="SUPFAM" id="SSF52777">
    <property type="entry name" value="CoA-dependent acyltransferases"/>
    <property type="match status" value="2"/>
</dbReference>
<protein>
    <submittedName>
        <fullName evidence="7">Amino acid adenylation domain-containing protein</fullName>
    </submittedName>
</protein>
<dbReference type="GO" id="GO:0008610">
    <property type="term" value="P:lipid biosynthetic process"/>
    <property type="evidence" value="ECO:0007669"/>
    <property type="project" value="UniProtKB-ARBA"/>
</dbReference>
<dbReference type="SMART" id="SM00823">
    <property type="entry name" value="PKS_PP"/>
    <property type="match status" value="1"/>
</dbReference>
<dbReference type="FunFam" id="3.30.559.10:FF:000012">
    <property type="entry name" value="Non-ribosomal peptide synthetase"/>
    <property type="match status" value="1"/>
</dbReference>
<dbReference type="SUPFAM" id="SSF56801">
    <property type="entry name" value="Acetyl-CoA synthetase-like"/>
    <property type="match status" value="1"/>
</dbReference>
<dbReference type="Proteomes" id="UP000312512">
    <property type="component" value="Unassembled WGS sequence"/>
</dbReference>
<dbReference type="Gene3D" id="1.10.1200.10">
    <property type="entry name" value="ACP-like"/>
    <property type="match status" value="1"/>
</dbReference>
<dbReference type="PANTHER" id="PTHR45527:SF14">
    <property type="entry name" value="PLIPASTATIN SYNTHASE SUBUNIT B"/>
    <property type="match status" value="1"/>
</dbReference>
<keyword evidence="2" id="KW-0596">Phosphopantetheine</keyword>
<dbReference type="InterPro" id="IPR029063">
    <property type="entry name" value="SAM-dependent_MTases_sf"/>
</dbReference>
<dbReference type="InterPro" id="IPR001242">
    <property type="entry name" value="Condensation_dom"/>
</dbReference>
<dbReference type="FunFam" id="3.40.50.980:FF:000002">
    <property type="entry name" value="Enterobactin synthetase component F"/>
    <property type="match status" value="1"/>
</dbReference>
<reference evidence="7 8" key="1">
    <citation type="submission" date="2019-10" db="EMBL/GenBank/DDBJ databases">
        <title>Nonomuraea sp. nov., isolated from Phyllanthus amarus.</title>
        <authorList>
            <person name="Klykleung N."/>
            <person name="Tanasupawat S."/>
        </authorList>
    </citation>
    <scope>NUCLEOTIDE SEQUENCE [LARGE SCALE GENOMIC DNA]</scope>
    <source>
        <strain evidence="7 8">PA1-10</strain>
    </source>
</reference>
<dbReference type="PROSITE" id="PS00012">
    <property type="entry name" value="PHOSPHOPANTETHEINE"/>
    <property type="match status" value="1"/>
</dbReference>
<dbReference type="InterPro" id="IPR020806">
    <property type="entry name" value="PKS_PP-bd"/>
</dbReference>
<dbReference type="InterPro" id="IPR023213">
    <property type="entry name" value="CAT-like_dom_sf"/>
</dbReference>
<dbReference type="Pfam" id="PF00550">
    <property type="entry name" value="PP-binding"/>
    <property type="match status" value="1"/>
</dbReference>
<dbReference type="GO" id="GO:0072330">
    <property type="term" value="P:monocarboxylic acid biosynthetic process"/>
    <property type="evidence" value="ECO:0007669"/>
    <property type="project" value="UniProtKB-ARBA"/>
</dbReference>
<dbReference type="GO" id="GO:0005829">
    <property type="term" value="C:cytosol"/>
    <property type="evidence" value="ECO:0007669"/>
    <property type="project" value="TreeGrafter"/>
</dbReference>
<dbReference type="CDD" id="cd02440">
    <property type="entry name" value="AdoMet_MTases"/>
    <property type="match status" value="1"/>
</dbReference>
<dbReference type="Gene3D" id="3.30.559.30">
    <property type="entry name" value="Nonribosomal peptide synthetase, condensation domain"/>
    <property type="match status" value="1"/>
</dbReference>
<evidence type="ECO:0000256" key="1">
    <source>
        <dbReference type="ARBA" id="ARBA00001957"/>
    </source>
</evidence>
<dbReference type="InterPro" id="IPR013120">
    <property type="entry name" value="FAR_NAD-bd"/>
</dbReference>
<keyword evidence="3" id="KW-0597">Phosphoprotein</keyword>
<evidence type="ECO:0000256" key="4">
    <source>
        <dbReference type="ARBA" id="ARBA00022598"/>
    </source>
</evidence>
<sequence length="1905" mass="206343">MNSLVRFGRAPEYGVVMATAESNAPRGIRRGERPARLPLSFAQERLWFLEQLVPGTAVQNVPLAARLRGPLDVSLLRAALGIVIRRHEVLRTVFVTEGTGPEQRVLAELDLPLETADLSGEDPAVREAACADLLARRAGEPFDLGTGPLIRATLVRTAPDDHVLLLVIHHIVADGWSVSVLLTELSAICASLHAGGGDPLPPLTVQYADFALWQRERLATGGYDRDLAYWKQRLGATLPVLELPMARAAAPGEFTGRVLTRELSPELSEAVERTSRQEHCTPFMTLLAAYVTLLHRHSGENALVVGTPIANRNNLDTEQLIGFFVNTLALRFDVDPRQSFRDLLKQVRKVAIGGFAHQDLPFEKLVEELRPERRVSQAPLFQVMFVLQNAPRQPFELPGLEISAVDVHNGTAKFDLLLSVCARDGRLFATFEYDAAKFDEDTVGRLLDRYRTLLESIVEDPGATLSALPMTPPEERAELLRNGRARASFPAGACLHDLFAEQTARTPNNIAVTFQGRHLTYAELDALAEDLAARLHAAGLRDGGRVGLFLDRSLDTVVAIVGVLKAGGVYVPMDAAYPASRLRAIVEDARPDVMLTQRPMLDRLPACPGTLICVDEPSPRVEAPYFPVPGDPDSGAYVIYTSGSTGRPKGVLISHRNVVRLFESTEAMFGFGESDVWTLFHSAAFDFSVWELWGALLYGGRVVVVPADVARAPETFYELVAAEGVTVLNQTPSAFVHFAAADAQRPGSELALRYVVFGGEALEPGSLRQWIARHGDDHPRLINMYGITETTVHVTYRPITAADIDQPGRSPIGAPLPDLELYVLDEHLAPVPYGVTGELYVGGAGLAAGYLGAVDLTSQRFVPHPFAATDGARLYRSGDLARVTPTGDIEYLGRADHQVKIRGFRIEAGEIEAGLLAHPGVSAAVVTPHTAADGDRKLVAYVVADPAALPDDDVTATDGASQEQVGEWELVFDGMYGSTREGLADDFVITGWNSSYTNEPIAAEEMAEWVSATVDGIRALEPRRVLEIGCGTGLLLQRLAPHADDYYGTDLSGGALASLSRRLTSDNVTLLHQAADVMDGLPAGHFDTVVLNSVAQYFPDVHYLTDVLVRTAGTVARPATLFVGDIRDLRLLEAFHLSIELFRAEDSMPLSRLRRQIARRMQEEDELLCDPRYFHALHRLIPDLAGVEILLKRGRHRNEMSCFRYDVLLHLGERPERGTGTRLDWNADRLDAARLDRLLASGAPLTVGGIPNPRVATELLALDLLDAAQPEATVIDLRRELERAGLDGGGIEIEDLHDLAARHGYELRTVAHPDLPGAYDAELVPAGTSRTATAAATRWEAGLAEPHHYANDPLRARRRRNLVPGLRSFLKDRVPHYMVPSAFIVLDELPLTPNGKVDRQALPHPDAERAVQHHAYVAPRTPTERAVTELCAATLGIERVGVDDNFFELGGHSLLATQLVFRLRDELGVELPLRVLFDSPTMAGIAAAIDAGTDGTAGGAADEDLAAEVGTPADIRPAAEVVTVAADPATVLLTGATGFLGAFLLRELLRRTRAEVVCLVRGRDEEDAAERLLGTLERYGVRDEPGVSGRVSVLVGDLAAPRLGLTAERYDHLARTVDAVYHSGASVNLVYPYSELKAPNVTGTEEILRLAAAHRTVPVHYVSTIGVFGAPPADGVAIREDDVTGPPRGLGTGYTRSKWVAEENVRIARERGLPISVYRPSRIAGDSSTGACQSDDFLWRVLKGCVQAEATPAGAEMLVDLVPVDYVSSAVVALSRWEPAGRAYHLTNSGDRVRLSEVFEHLRSFGYALPELPFQDWGRIVAADPDNAAYPLLGVLGDAPAGGLGDLAFDAANTERGLSGTGVAVPAIDRELFATYVAYFVRSGFLPPPDGTAAESGIDIEGATR</sequence>
<comment type="caution">
    <text evidence="7">The sequence shown here is derived from an EMBL/GenBank/DDBJ whole genome shotgun (WGS) entry which is preliminary data.</text>
</comment>
<dbReference type="NCBIfam" id="TIGR01746">
    <property type="entry name" value="Thioester-redct"/>
    <property type="match status" value="1"/>
</dbReference>
<dbReference type="CDD" id="cd19531">
    <property type="entry name" value="LCL_NRPS-like"/>
    <property type="match status" value="1"/>
</dbReference>
<dbReference type="InterPro" id="IPR036291">
    <property type="entry name" value="NAD(P)-bd_dom_sf"/>
</dbReference>
<evidence type="ECO:0000313" key="8">
    <source>
        <dbReference type="Proteomes" id="UP000312512"/>
    </source>
</evidence>
<dbReference type="Pfam" id="PF00501">
    <property type="entry name" value="AMP-binding"/>
    <property type="match status" value="1"/>
</dbReference>
<dbReference type="PROSITE" id="PS00455">
    <property type="entry name" value="AMP_BINDING"/>
    <property type="match status" value="1"/>
</dbReference>
<dbReference type="CDD" id="cd05235">
    <property type="entry name" value="SDR_e1"/>
    <property type="match status" value="1"/>
</dbReference>
<dbReference type="SUPFAM" id="SSF47336">
    <property type="entry name" value="ACP-like"/>
    <property type="match status" value="1"/>
</dbReference>
<name>A0A5C4WRS9_9ACTN</name>
<dbReference type="Gene3D" id="3.30.559.10">
    <property type="entry name" value="Chloramphenicol acetyltransferase-like domain"/>
    <property type="match status" value="1"/>
</dbReference>
<dbReference type="FunFam" id="1.10.1200.10:FF:000016">
    <property type="entry name" value="Non-ribosomal peptide synthase"/>
    <property type="match status" value="1"/>
</dbReference>
<dbReference type="InterPro" id="IPR010071">
    <property type="entry name" value="AA_adenyl_dom"/>
</dbReference>
<dbReference type="PANTHER" id="PTHR45527">
    <property type="entry name" value="NONRIBOSOMAL PEPTIDE SYNTHETASE"/>
    <property type="match status" value="1"/>
</dbReference>
<dbReference type="Pfam" id="PF00668">
    <property type="entry name" value="Condensation"/>
    <property type="match status" value="1"/>
</dbReference>
<evidence type="ECO:0000256" key="3">
    <source>
        <dbReference type="ARBA" id="ARBA00022553"/>
    </source>
</evidence>
<evidence type="ECO:0000256" key="6">
    <source>
        <dbReference type="ARBA" id="ARBA00022737"/>
    </source>
</evidence>
<keyword evidence="6" id="KW-0677">Repeat</keyword>
<dbReference type="Pfam" id="PF07993">
    <property type="entry name" value="NAD_binding_4"/>
    <property type="match status" value="1"/>
</dbReference>
<comment type="cofactor">
    <cofactor evidence="1">
        <name>pantetheine 4'-phosphate</name>
        <dbReference type="ChEBI" id="CHEBI:47942"/>
    </cofactor>
</comment>
<dbReference type="InterPro" id="IPR042099">
    <property type="entry name" value="ANL_N_sf"/>
</dbReference>
<dbReference type="InterPro" id="IPR010080">
    <property type="entry name" value="Thioester_reductase-like_dom"/>
</dbReference>
<dbReference type="CDD" id="cd17643">
    <property type="entry name" value="A_NRPS_Cytc1-like"/>
    <property type="match status" value="1"/>
</dbReference>
<dbReference type="GO" id="GO:0009403">
    <property type="term" value="P:toxin biosynthetic process"/>
    <property type="evidence" value="ECO:0007669"/>
    <property type="project" value="UniProtKB-ARBA"/>
</dbReference>
<dbReference type="FunFam" id="3.40.50.12780:FF:000012">
    <property type="entry name" value="Non-ribosomal peptide synthetase"/>
    <property type="match status" value="1"/>
</dbReference>
<dbReference type="NCBIfam" id="TIGR01733">
    <property type="entry name" value="AA-adenyl-dom"/>
    <property type="match status" value="1"/>
</dbReference>
<evidence type="ECO:0000256" key="2">
    <source>
        <dbReference type="ARBA" id="ARBA00022450"/>
    </source>
</evidence>
<dbReference type="InterPro" id="IPR000873">
    <property type="entry name" value="AMP-dep_synth/lig_dom"/>
</dbReference>
<dbReference type="InterPro" id="IPR036736">
    <property type="entry name" value="ACP-like_sf"/>
</dbReference>
<keyword evidence="5" id="KW-0808">Transferase</keyword>
<dbReference type="FunFam" id="2.30.38.10:FF:000001">
    <property type="entry name" value="Non-ribosomal peptide synthetase PvdI"/>
    <property type="match status" value="1"/>
</dbReference>
<dbReference type="Gene3D" id="3.40.50.12780">
    <property type="entry name" value="N-terminal domain of ligase-like"/>
    <property type="match status" value="1"/>
</dbReference>
<dbReference type="FunFam" id="3.40.50.980:FF:000001">
    <property type="entry name" value="Non-ribosomal peptide synthetase"/>
    <property type="match status" value="1"/>
</dbReference>
<gene>
    <name evidence="7" type="ORF">FH608_011425</name>
</gene>
<dbReference type="InterPro" id="IPR045851">
    <property type="entry name" value="AMP-bd_C_sf"/>
</dbReference>
<keyword evidence="8" id="KW-1185">Reference proteome</keyword>
<dbReference type="SUPFAM" id="SSF51735">
    <property type="entry name" value="NAD(P)-binding Rossmann-fold domains"/>
    <property type="match status" value="1"/>
</dbReference>
<dbReference type="InterPro" id="IPR006162">
    <property type="entry name" value="Ppantetheine_attach_site"/>
</dbReference>
<evidence type="ECO:0000313" key="7">
    <source>
        <dbReference type="EMBL" id="KAB8196067.1"/>
    </source>
</evidence>
<dbReference type="GO" id="GO:0016874">
    <property type="term" value="F:ligase activity"/>
    <property type="evidence" value="ECO:0007669"/>
    <property type="project" value="UniProtKB-KW"/>
</dbReference>
<dbReference type="EMBL" id="VDLX02000003">
    <property type="protein sequence ID" value="KAB8196067.1"/>
    <property type="molecule type" value="Genomic_DNA"/>
</dbReference>
<dbReference type="Gene3D" id="3.30.300.30">
    <property type="match status" value="2"/>
</dbReference>
<dbReference type="InterPro" id="IPR009081">
    <property type="entry name" value="PP-bd_ACP"/>
</dbReference>
<dbReference type="PROSITE" id="PS50075">
    <property type="entry name" value="CARRIER"/>
    <property type="match status" value="1"/>
</dbReference>
<dbReference type="Gene3D" id="3.40.50.150">
    <property type="entry name" value="Vaccinia Virus protein VP39"/>
    <property type="match status" value="1"/>
</dbReference>
<dbReference type="GO" id="GO:0016740">
    <property type="term" value="F:transferase activity"/>
    <property type="evidence" value="ECO:0007669"/>
    <property type="project" value="UniProtKB-KW"/>
</dbReference>
<dbReference type="Pfam" id="PF08242">
    <property type="entry name" value="Methyltransf_12"/>
    <property type="match status" value="1"/>
</dbReference>
<dbReference type="SUPFAM" id="SSF53335">
    <property type="entry name" value="S-adenosyl-L-methionine-dependent methyltransferases"/>
    <property type="match status" value="1"/>
</dbReference>
<organism evidence="7 8">
    <name type="scientific">Nonomuraea phyllanthi</name>
    <dbReference type="NCBI Taxonomy" id="2219224"/>
    <lineage>
        <taxon>Bacteria</taxon>
        <taxon>Bacillati</taxon>
        <taxon>Actinomycetota</taxon>
        <taxon>Actinomycetes</taxon>
        <taxon>Streptosporangiales</taxon>
        <taxon>Streptosporangiaceae</taxon>
        <taxon>Nonomuraea</taxon>
    </lineage>
</organism>
<dbReference type="GO" id="GO:0043041">
    <property type="term" value="P:amino acid activation for nonribosomal peptide biosynthetic process"/>
    <property type="evidence" value="ECO:0007669"/>
    <property type="project" value="TreeGrafter"/>
</dbReference>